<protein>
    <submittedName>
        <fullName evidence="1">Uncharacterized protein</fullName>
    </submittedName>
</protein>
<dbReference type="RefSeq" id="WP_320509760.1">
    <property type="nucleotide sequence ID" value="NZ_JAXCLW010000005.1"/>
</dbReference>
<evidence type="ECO:0000313" key="2">
    <source>
        <dbReference type="Proteomes" id="UP001279642"/>
    </source>
</evidence>
<evidence type="ECO:0000313" key="1">
    <source>
        <dbReference type="EMBL" id="MDY0884688.1"/>
    </source>
</evidence>
<reference evidence="1 2" key="1">
    <citation type="journal article" date="2016" name="Antonie Van Leeuwenhoek">
        <title>Dongia soli sp. nov., isolated from soil from Dokdo, Korea.</title>
        <authorList>
            <person name="Kim D.U."/>
            <person name="Lee H."/>
            <person name="Kim H."/>
            <person name="Kim S.G."/>
            <person name="Ka J.O."/>
        </authorList>
    </citation>
    <scope>NUCLEOTIDE SEQUENCE [LARGE SCALE GENOMIC DNA]</scope>
    <source>
        <strain evidence="1 2">D78</strain>
    </source>
</reference>
<accession>A0ABU5EGY6</accession>
<keyword evidence="2" id="KW-1185">Reference proteome</keyword>
<dbReference type="EMBL" id="JAXCLW010000005">
    <property type="protein sequence ID" value="MDY0884688.1"/>
    <property type="molecule type" value="Genomic_DNA"/>
</dbReference>
<sequence length="41" mass="4722">MLKILQRLMLGIEPPMLPNNRARGQCIVTAILLHDYTAPRY</sequence>
<organism evidence="1 2">
    <name type="scientific">Dongia soli</name>
    <dbReference type="NCBI Taxonomy" id="600628"/>
    <lineage>
        <taxon>Bacteria</taxon>
        <taxon>Pseudomonadati</taxon>
        <taxon>Pseudomonadota</taxon>
        <taxon>Alphaproteobacteria</taxon>
        <taxon>Rhodospirillales</taxon>
        <taxon>Dongiaceae</taxon>
        <taxon>Dongia</taxon>
    </lineage>
</organism>
<name>A0ABU5EGY6_9PROT</name>
<comment type="caution">
    <text evidence="1">The sequence shown here is derived from an EMBL/GenBank/DDBJ whole genome shotgun (WGS) entry which is preliminary data.</text>
</comment>
<dbReference type="Proteomes" id="UP001279642">
    <property type="component" value="Unassembled WGS sequence"/>
</dbReference>
<proteinExistence type="predicted"/>
<gene>
    <name evidence="1" type="ORF">SMD27_17730</name>
</gene>